<feature type="non-terminal residue" evidence="4">
    <location>
        <position position="407"/>
    </location>
</feature>
<evidence type="ECO:0000259" key="3">
    <source>
        <dbReference type="PROSITE" id="PS50103"/>
    </source>
</evidence>
<reference evidence="4" key="2">
    <citation type="submission" date="2021-08" db="EMBL/GenBank/DDBJ databases">
        <authorList>
            <person name="Gostincar C."/>
            <person name="Sun X."/>
            <person name="Song Z."/>
            <person name="Gunde-Cimerman N."/>
        </authorList>
    </citation>
    <scope>NUCLEOTIDE SEQUENCE</scope>
    <source>
        <strain evidence="4">EXF-9911</strain>
    </source>
</reference>
<dbReference type="PROSITE" id="PS50103">
    <property type="entry name" value="ZF_C3H1"/>
    <property type="match status" value="1"/>
</dbReference>
<dbReference type="OrthoDB" id="3910641at2759"/>
<feature type="region of interest" description="Disordered" evidence="2">
    <location>
        <begin position="88"/>
        <end position="184"/>
    </location>
</feature>
<protein>
    <recommendedName>
        <fullName evidence="3">C3H1-type domain-containing protein</fullName>
    </recommendedName>
</protein>
<dbReference type="InterPro" id="IPR000571">
    <property type="entry name" value="Znf_CCCH"/>
</dbReference>
<dbReference type="EMBL" id="JAHFXF010000547">
    <property type="protein sequence ID" value="KAG9685857.1"/>
    <property type="molecule type" value="Genomic_DNA"/>
</dbReference>
<evidence type="ECO:0000313" key="4">
    <source>
        <dbReference type="EMBL" id="KAG9685857.1"/>
    </source>
</evidence>
<evidence type="ECO:0000313" key="5">
    <source>
        <dbReference type="Proteomes" id="UP000779574"/>
    </source>
</evidence>
<sequence length="407" mass="45103">MASCPATIHALNVYGDSLQRLSLDQQQLFNDLIVRVLQVECAGAPQDLSHSASMQPTHVVSKFDQSSNNLAVPNSLSSCTQLDDAAQHGFAPCPPPNFPKFGGASQHKEPSSTPKPSSAPSFAQSDDAVQRNEPSSAPVHHQHYEHSHKNDSSTVQHDDECPQTASSSTSDSVVVSETSSTQSHSLYDDKVLKVNLSVATSPVTQPVIDKVHVTTSVPLESNKTPAESTAASRVNKFRRDGRRSSRFVPSIMLRPTTRNRRLLIEGPDDRAHLGIDDEEEYSSNDEDDDQRNNFWMTFHHFPDAESKDFVSVDLEHVKSLLEYCPYSLTYSGRACPLGEDCTLKKESCPYSHDILVSCRTFLKDRRCKHAAACTYSHDHDLRVAVRDKIDDHVKHRLFGAKIQAAQE</sequence>
<dbReference type="GO" id="GO:0008270">
    <property type="term" value="F:zinc ion binding"/>
    <property type="evidence" value="ECO:0007669"/>
    <property type="project" value="UniProtKB-KW"/>
</dbReference>
<feature type="zinc finger region" description="C3H1-type" evidence="1">
    <location>
        <begin position="357"/>
        <end position="380"/>
    </location>
</feature>
<feature type="domain" description="C3H1-type" evidence="3">
    <location>
        <begin position="357"/>
        <end position="380"/>
    </location>
</feature>
<dbReference type="AlphaFoldDB" id="A0A9P8EAN9"/>
<organism evidence="4 5">
    <name type="scientific">Aureobasidium melanogenum</name>
    <name type="common">Aureobasidium pullulans var. melanogenum</name>
    <dbReference type="NCBI Taxonomy" id="46634"/>
    <lineage>
        <taxon>Eukaryota</taxon>
        <taxon>Fungi</taxon>
        <taxon>Dikarya</taxon>
        <taxon>Ascomycota</taxon>
        <taxon>Pezizomycotina</taxon>
        <taxon>Dothideomycetes</taxon>
        <taxon>Dothideomycetidae</taxon>
        <taxon>Dothideales</taxon>
        <taxon>Saccotheciaceae</taxon>
        <taxon>Aureobasidium</taxon>
    </lineage>
</organism>
<evidence type="ECO:0000256" key="2">
    <source>
        <dbReference type="SAM" id="MobiDB-lite"/>
    </source>
</evidence>
<dbReference type="Proteomes" id="UP000779574">
    <property type="component" value="Unassembled WGS sequence"/>
</dbReference>
<proteinExistence type="predicted"/>
<name>A0A9P8EAN9_AURME</name>
<feature type="compositionally biased region" description="Basic and acidic residues" evidence="2">
    <location>
        <begin position="142"/>
        <end position="160"/>
    </location>
</feature>
<evidence type="ECO:0000256" key="1">
    <source>
        <dbReference type="PROSITE-ProRule" id="PRU00723"/>
    </source>
</evidence>
<keyword evidence="1" id="KW-0862">Zinc</keyword>
<feature type="compositionally biased region" description="Low complexity" evidence="2">
    <location>
        <begin position="111"/>
        <end position="121"/>
    </location>
</feature>
<gene>
    <name evidence="4" type="ORF">KCU76_g11422</name>
</gene>
<comment type="caution">
    <text evidence="4">The sequence shown here is derived from an EMBL/GenBank/DDBJ whole genome shotgun (WGS) entry which is preliminary data.</text>
</comment>
<keyword evidence="1" id="KW-0479">Metal-binding</keyword>
<keyword evidence="1" id="KW-0863">Zinc-finger</keyword>
<accession>A0A9P8EAN9</accession>
<reference evidence="4" key="1">
    <citation type="journal article" date="2021" name="J Fungi (Basel)">
        <title>Virulence traits and population genomics of the black yeast Aureobasidium melanogenum.</title>
        <authorList>
            <person name="Cernosa A."/>
            <person name="Sun X."/>
            <person name="Gostincar C."/>
            <person name="Fang C."/>
            <person name="Gunde-Cimerman N."/>
            <person name="Song Z."/>
        </authorList>
    </citation>
    <scope>NUCLEOTIDE SEQUENCE</scope>
    <source>
        <strain evidence="4">EXF-9911</strain>
    </source>
</reference>
<feature type="compositionally biased region" description="Low complexity" evidence="2">
    <location>
        <begin position="166"/>
        <end position="184"/>
    </location>
</feature>